<dbReference type="EMBL" id="HAEI01000581">
    <property type="protein sequence ID" value="SBR72374.1"/>
    <property type="molecule type" value="Transcribed_RNA"/>
</dbReference>
<name>A0A1A8Q4B0_9TELE</name>
<feature type="non-terminal residue" evidence="1">
    <location>
        <position position="1"/>
    </location>
</feature>
<dbReference type="AlphaFoldDB" id="A0A1A8Q4B0"/>
<feature type="non-terminal residue" evidence="1">
    <location>
        <position position="50"/>
    </location>
</feature>
<evidence type="ECO:0000313" key="1">
    <source>
        <dbReference type="EMBL" id="SBR88336.1"/>
    </source>
</evidence>
<accession>A0A1A8Q4B0</accession>
<protein>
    <submittedName>
        <fullName evidence="1">Uncharacterized protein</fullName>
    </submittedName>
</protein>
<reference evidence="1" key="2">
    <citation type="submission" date="2016-06" db="EMBL/GenBank/DDBJ databases">
        <title>The genome of a short-lived fish provides insights into sex chromosome evolution and the genetic control of aging.</title>
        <authorList>
            <person name="Reichwald K."/>
            <person name="Felder M."/>
            <person name="Petzold A."/>
            <person name="Koch P."/>
            <person name="Groth M."/>
            <person name="Platzer M."/>
        </authorList>
    </citation>
    <scope>NUCLEOTIDE SEQUENCE</scope>
    <source>
        <tissue evidence="1">Brain</tissue>
    </source>
</reference>
<dbReference type="EMBL" id="HAEH01009897">
    <property type="protein sequence ID" value="SBR88336.1"/>
    <property type="molecule type" value="Transcribed_RNA"/>
</dbReference>
<gene>
    <name evidence="1" type="primary">Nfu_g_1_003816</name>
</gene>
<proteinExistence type="predicted"/>
<reference evidence="1" key="1">
    <citation type="submission" date="2016-05" db="EMBL/GenBank/DDBJ databases">
        <authorList>
            <person name="Lavstsen T."/>
            <person name="Jespersen J.S."/>
        </authorList>
    </citation>
    <scope>NUCLEOTIDE SEQUENCE</scope>
    <source>
        <tissue evidence="1">Brain</tissue>
    </source>
</reference>
<sequence>LTCFGIRFIRAIIDVGGIASAGSRGLSPSTARLSVFQETAESTDSGSGGE</sequence>
<organism evidence="1">
    <name type="scientific">Nothobranchius rachovii</name>
    <name type="common">bluefin notho</name>
    <dbReference type="NCBI Taxonomy" id="451742"/>
    <lineage>
        <taxon>Eukaryota</taxon>
        <taxon>Metazoa</taxon>
        <taxon>Chordata</taxon>
        <taxon>Craniata</taxon>
        <taxon>Vertebrata</taxon>
        <taxon>Euteleostomi</taxon>
        <taxon>Actinopterygii</taxon>
        <taxon>Neopterygii</taxon>
        <taxon>Teleostei</taxon>
        <taxon>Neoteleostei</taxon>
        <taxon>Acanthomorphata</taxon>
        <taxon>Ovalentaria</taxon>
        <taxon>Atherinomorphae</taxon>
        <taxon>Cyprinodontiformes</taxon>
        <taxon>Nothobranchiidae</taxon>
        <taxon>Nothobranchius</taxon>
    </lineage>
</organism>